<evidence type="ECO:0000313" key="3">
    <source>
        <dbReference type="Proteomes" id="UP000789901"/>
    </source>
</evidence>
<proteinExistence type="predicted"/>
<comment type="caution">
    <text evidence="2">The sequence shown here is derived from an EMBL/GenBank/DDBJ whole genome shotgun (WGS) entry which is preliminary data.</text>
</comment>
<dbReference type="Proteomes" id="UP000789901">
    <property type="component" value="Unassembled WGS sequence"/>
</dbReference>
<gene>
    <name evidence="2" type="ORF">GMARGA_LOCUS43205</name>
</gene>
<keyword evidence="3" id="KW-1185">Reference proteome</keyword>
<feature type="domain" description="Thioesterase" evidence="1">
    <location>
        <begin position="65"/>
        <end position="164"/>
    </location>
</feature>
<dbReference type="InterPro" id="IPR029058">
    <property type="entry name" value="AB_hydrolase_fold"/>
</dbReference>
<evidence type="ECO:0000259" key="1">
    <source>
        <dbReference type="Pfam" id="PF00975"/>
    </source>
</evidence>
<sequence length="220" mass="24732">ISLISLLNKEFNIKVLSSKILFNSPTPFYLAKNIKEFLSTKISSIFDNRQTTITKLNHGCKKIKPIYMIHPVGGSCVFYKDIINSLGNVNVYGFEYPGLQDSNAIEYHSIQDLAEIYLQDLLKNNQTGPYNLFGSSFGGIVAYEMGCKLVKQGKLVNLFMVDTPTGQDLPMSMTMTSVAKTLHYIYSKTYNLDELIGMNDDEKALQIVIEKASMNVNQNQ</sequence>
<dbReference type="Gene3D" id="3.40.50.1820">
    <property type="entry name" value="alpha/beta hydrolase"/>
    <property type="match status" value="1"/>
</dbReference>
<dbReference type="InterPro" id="IPR001031">
    <property type="entry name" value="Thioesterase"/>
</dbReference>
<reference evidence="2 3" key="1">
    <citation type="submission" date="2021-06" db="EMBL/GenBank/DDBJ databases">
        <authorList>
            <person name="Kallberg Y."/>
            <person name="Tangrot J."/>
            <person name="Rosling A."/>
        </authorList>
    </citation>
    <scope>NUCLEOTIDE SEQUENCE [LARGE SCALE GENOMIC DNA]</scope>
    <source>
        <strain evidence="2 3">120-4 pot B 10/14</strain>
    </source>
</reference>
<dbReference type="SUPFAM" id="SSF53474">
    <property type="entry name" value="alpha/beta-Hydrolases"/>
    <property type="match status" value="1"/>
</dbReference>
<dbReference type="Pfam" id="PF00975">
    <property type="entry name" value="Thioesterase"/>
    <property type="match status" value="1"/>
</dbReference>
<dbReference type="EMBL" id="CAJVQB010137233">
    <property type="protein sequence ID" value="CAG8854384.1"/>
    <property type="molecule type" value="Genomic_DNA"/>
</dbReference>
<feature type="non-terminal residue" evidence="2">
    <location>
        <position position="220"/>
    </location>
</feature>
<organism evidence="2 3">
    <name type="scientific">Gigaspora margarita</name>
    <dbReference type="NCBI Taxonomy" id="4874"/>
    <lineage>
        <taxon>Eukaryota</taxon>
        <taxon>Fungi</taxon>
        <taxon>Fungi incertae sedis</taxon>
        <taxon>Mucoromycota</taxon>
        <taxon>Glomeromycotina</taxon>
        <taxon>Glomeromycetes</taxon>
        <taxon>Diversisporales</taxon>
        <taxon>Gigasporaceae</taxon>
        <taxon>Gigaspora</taxon>
    </lineage>
</organism>
<feature type="non-terminal residue" evidence="2">
    <location>
        <position position="1"/>
    </location>
</feature>
<name>A0ABN7XKA0_GIGMA</name>
<protein>
    <submittedName>
        <fullName evidence="2">37810_t:CDS:1</fullName>
    </submittedName>
</protein>
<accession>A0ABN7XKA0</accession>
<evidence type="ECO:0000313" key="2">
    <source>
        <dbReference type="EMBL" id="CAG8854384.1"/>
    </source>
</evidence>